<feature type="domain" description="HTH luxR-type" evidence="4">
    <location>
        <begin position="831"/>
        <end position="898"/>
    </location>
</feature>
<organism evidence="5 6">
    <name type="scientific">Reinekea forsetii</name>
    <dbReference type="NCBI Taxonomy" id="1336806"/>
    <lineage>
        <taxon>Bacteria</taxon>
        <taxon>Pseudomonadati</taxon>
        <taxon>Pseudomonadota</taxon>
        <taxon>Gammaproteobacteria</taxon>
        <taxon>Oceanospirillales</taxon>
        <taxon>Saccharospirillaceae</taxon>
        <taxon>Reinekea</taxon>
    </lineage>
</organism>
<dbReference type="KEGG" id="rfo:REIFOR_03173"/>
<dbReference type="InterPro" id="IPR011990">
    <property type="entry name" value="TPR-like_helical_dom_sf"/>
</dbReference>
<evidence type="ECO:0000256" key="3">
    <source>
        <dbReference type="ARBA" id="ARBA00023163"/>
    </source>
</evidence>
<dbReference type="PANTHER" id="PTHR44688">
    <property type="entry name" value="DNA-BINDING TRANSCRIPTIONAL ACTIVATOR DEVR_DOSR"/>
    <property type="match status" value="1"/>
</dbReference>
<dbReference type="PROSITE" id="PS50043">
    <property type="entry name" value="HTH_LUXR_2"/>
    <property type="match status" value="1"/>
</dbReference>
<gene>
    <name evidence="5" type="primary">malT</name>
    <name evidence="5" type="ORF">REIFOR_03173</name>
</gene>
<dbReference type="Proteomes" id="UP000229757">
    <property type="component" value="Chromosome"/>
</dbReference>
<dbReference type="Gene3D" id="1.25.40.10">
    <property type="entry name" value="Tetratricopeptide repeat domain"/>
    <property type="match status" value="1"/>
</dbReference>
<dbReference type="Pfam" id="PF17874">
    <property type="entry name" value="TPR_MalT"/>
    <property type="match status" value="1"/>
</dbReference>
<dbReference type="SUPFAM" id="SSF46894">
    <property type="entry name" value="C-terminal effector domain of the bipartite response regulators"/>
    <property type="match status" value="1"/>
</dbReference>
<reference evidence="5 6" key="1">
    <citation type="journal article" date="2017" name="Environ. Microbiol.">
        <title>Genomic and physiological analyses of 'Reinekea forsetii' reveal a versatile opportunistic lifestyle during spring algae blooms.</title>
        <authorList>
            <person name="Avci B."/>
            <person name="Hahnke R.L."/>
            <person name="Chafee M."/>
            <person name="Fischer T."/>
            <person name="Gruber-Vodicka H."/>
            <person name="Tegetmeyer H.E."/>
            <person name="Harder J."/>
            <person name="Fuchs B.M."/>
            <person name="Amann R.I."/>
            <person name="Teeling H."/>
        </authorList>
    </citation>
    <scope>NUCLEOTIDE SEQUENCE [LARGE SCALE GENOMIC DNA]</scope>
    <source>
        <strain evidence="5 6">Hel1_31_D35</strain>
    </source>
</reference>
<keyword evidence="3" id="KW-0804">Transcription</keyword>
<keyword evidence="2" id="KW-0238">DNA-binding</keyword>
<dbReference type="EMBL" id="CP011797">
    <property type="protein sequence ID" value="ATX78280.1"/>
    <property type="molecule type" value="Genomic_DNA"/>
</dbReference>
<dbReference type="InterPro" id="IPR016032">
    <property type="entry name" value="Sig_transdc_resp-reg_C-effctor"/>
</dbReference>
<keyword evidence="1" id="KW-0805">Transcription regulation</keyword>
<dbReference type="RefSeq" id="WP_100258479.1">
    <property type="nucleotide sequence ID" value="NZ_CP011797.1"/>
</dbReference>
<name>A0A2K8KU62_9GAMM</name>
<dbReference type="Pfam" id="PF00196">
    <property type="entry name" value="GerE"/>
    <property type="match status" value="1"/>
</dbReference>
<dbReference type="SUPFAM" id="SSF48452">
    <property type="entry name" value="TPR-like"/>
    <property type="match status" value="1"/>
</dbReference>
<dbReference type="PROSITE" id="PS00622">
    <property type="entry name" value="HTH_LUXR_1"/>
    <property type="match status" value="1"/>
</dbReference>
<keyword evidence="6" id="KW-1185">Reference proteome</keyword>
<dbReference type="CDD" id="cd06170">
    <property type="entry name" value="LuxR_C_like"/>
    <property type="match status" value="1"/>
</dbReference>
<dbReference type="GO" id="GO:0006355">
    <property type="term" value="P:regulation of DNA-templated transcription"/>
    <property type="evidence" value="ECO:0007669"/>
    <property type="project" value="InterPro"/>
</dbReference>
<evidence type="ECO:0000313" key="6">
    <source>
        <dbReference type="Proteomes" id="UP000229757"/>
    </source>
</evidence>
<dbReference type="PANTHER" id="PTHR44688:SF16">
    <property type="entry name" value="DNA-BINDING TRANSCRIPTIONAL ACTIVATOR DEVR_DOSR"/>
    <property type="match status" value="1"/>
</dbReference>
<dbReference type="SUPFAM" id="SSF52540">
    <property type="entry name" value="P-loop containing nucleoside triphosphate hydrolases"/>
    <property type="match status" value="1"/>
</dbReference>
<dbReference type="Gene3D" id="3.40.50.300">
    <property type="entry name" value="P-loop containing nucleotide triphosphate hydrolases"/>
    <property type="match status" value="1"/>
</dbReference>
<evidence type="ECO:0000256" key="2">
    <source>
        <dbReference type="ARBA" id="ARBA00023125"/>
    </source>
</evidence>
<dbReference type="PRINTS" id="PR00038">
    <property type="entry name" value="HTHLUXR"/>
</dbReference>
<sequence length="901" mass="102641">MTESIPSHYLVPSKLSVPYLPPNAIHRHRVDDAFVSACKLPLVVLCAPAGFGKTTAALHGFQALKADEPEARLAWLSLDPEDTDPFTFAAYFISAIEKQVRLSDQLCHAGINDRNTQLKSLFGQLLFELDRIHQRLIIVLDDFHVIESDEIHGAVAYLSKHLPPHVTLVLTTRSDPPASIMSLRLQGLVADMQSDLLGFSVPEAQTFFQQLGGGFQLDEPDVKRLLEHVEGWAVGLQLIVLGLKSKPSFDELKSRLEQKDLNAIDYFDSEVFDALPKDVKKFLLCTSIVKRFNSEVAEALTENINVHEVLEYLQRQHLFIVQFNEPQQWFRYHHLLREFLQHKLLTQSGVDIHLLHHKAGKAFLKMGYIVGAVDHAIRSQDHDQLVYILRTYGEDLIHKAHYDLVKRCLAELSDQAITSDPQLTLVCCWVEAIYGNPHRVDTILSLAGPLLTDGPEPSTLLRAEYETVRSQAYFSLGDFVKAEKAASSALALFPAANTRRQSPLLTYANVKFEQGELDRALSIYEESELLSRQEANHDAVLWSLNQQSQIWKQRCDFSRSIELAKEVQEYAQQHSVNSGFNVCFSLFSQAELALEAYHLREARLLINEVSLLCQNWDEFWAQHLYGWLLKMEMLKGKPTIARELSSQHEGILARENVAEHLIPYSMEVQLLYWWQNDEIKKIETWLKATPAIGRCHSMRDYVVLRAQIYGHIACQRYGEASSRLEQIYSPLREFEGRPYQLEFIRLGLLQVALLNLQGKADEAMAELLLLLPLIQQYSIVASILFLRQWVMPLFESMDVAILPEDQGRFVEQLLILYKQRNTSSRRGEEEVPDGLLALGISKKEWRVLQYIIDGKSNDDIAQTMFIAVSTVKTHINNLYKKLSVVNRKEAILVGRDLATAS</sequence>
<evidence type="ECO:0000313" key="5">
    <source>
        <dbReference type="EMBL" id="ATX78280.1"/>
    </source>
</evidence>
<dbReference type="GO" id="GO:0003677">
    <property type="term" value="F:DNA binding"/>
    <property type="evidence" value="ECO:0007669"/>
    <property type="project" value="UniProtKB-KW"/>
</dbReference>
<proteinExistence type="predicted"/>
<evidence type="ECO:0000259" key="4">
    <source>
        <dbReference type="PROSITE" id="PS50043"/>
    </source>
</evidence>
<dbReference type="InterPro" id="IPR059106">
    <property type="entry name" value="WHD_MalT"/>
</dbReference>
<dbReference type="InterPro" id="IPR041617">
    <property type="entry name" value="TPR_MalT"/>
</dbReference>
<dbReference type="AlphaFoldDB" id="A0A2K8KU62"/>
<accession>A0A2K8KU62</accession>
<dbReference type="Gene3D" id="1.10.10.10">
    <property type="entry name" value="Winged helix-like DNA-binding domain superfamily/Winged helix DNA-binding domain"/>
    <property type="match status" value="1"/>
</dbReference>
<dbReference type="SMART" id="SM00421">
    <property type="entry name" value="HTH_LUXR"/>
    <property type="match status" value="1"/>
</dbReference>
<evidence type="ECO:0000256" key="1">
    <source>
        <dbReference type="ARBA" id="ARBA00023015"/>
    </source>
</evidence>
<dbReference type="Pfam" id="PF25873">
    <property type="entry name" value="WHD_MalT"/>
    <property type="match status" value="1"/>
</dbReference>
<protein>
    <submittedName>
        <fullName evidence="5">Transcriptional activator of maltose regulon, MalT</fullName>
    </submittedName>
</protein>
<dbReference type="InterPro" id="IPR027417">
    <property type="entry name" value="P-loop_NTPase"/>
</dbReference>
<dbReference type="OrthoDB" id="1123107at2"/>
<dbReference type="InterPro" id="IPR036388">
    <property type="entry name" value="WH-like_DNA-bd_sf"/>
</dbReference>
<dbReference type="InterPro" id="IPR000792">
    <property type="entry name" value="Tscrpt_reg_LuxR_C"/>
</dbReference>